<evidence type="ECO:0000313" key="3">
    <source>
        <dbReference type="Proteomes" id="UP000001064"/>
    </source>
</evidence>
<accession>F0ZST3</accession>
<dbReference type="InterPro" id="IPR011050">
    <property type="entry name" value="Pectin_lyase_fold/virulence"/>
</dbReference>
<proteinExistence type="predicted"/>
<reference evidence="3" key="1">
    <citation type="journal article" date="2011" name="Genome Biol.">
        <title>Comparative genomics of the social amoebae Dictyostelium discoideum and Dictyostelium purpureum.</title>
        <authorList>
            <consortium name="US DOE Joint Genome Institute (JGI-PGF)"/>
            <person name="Sucgang R."/>
            <person name="Kuo A."/>
            <person name="Tian X."/>
            <person name="Salerno W."/>
            <person name="Parikh A."/>
            <person name="Feasley C.L."/>
            <person name="Dalin E."/>
            <person name="Tu H."/>
            <person name="Huang E."/>
            <person name="Barry K."/>
            <person name="Lindquist E."/>
            <person name="Shapiro H."/>
            <person name="Bruce D."/>
            <person name="Schmutz J."/>
            <person name="Salamov A."/>
            <person name="Fey P."/>
            <person name="Gaudet P."/>
            <person name="Anjard C."/>
            <person name="Babu M.M."/>
            <person name="Basu S."/>
            <person name="Bushmanova Y."/>
            <person name="van der Wel H."/>
            <person name="Katoh-Kurasawa M."/>
            <person name="Dinh C."/>
            <person name="Coutinho P.M."/>
            <person name="Saito T."/>
            <person name="Elias M."/>
            <person name="Schaap P."/>
            <person name="Kay R.R."/>
            <person name="Henrissat B."/>
            <person name="Eichinger L."/>
            <person name="Rivero F."/>
            <person name="Putnam N.H."/>
            <person name="West C.M."/>
            <person name="Loomis W.F."/>
            <person name="Chisholm R.L."/>
            <person name="Shaulsky G."/>
            <person name="Strassmann J.E."/>
            <person name="Queller D.C."/>
            <person name="Kuspa A."/>
            <person name="Grigoriev I.V."/>
        </authorList>
    </citation>
    <scope>NUCLEOTIDE SEQUENCE [LARGE SCALE GENOMIC DNA]</scope>
    <source>
        <strain evidence="3">QSDP1</strain>
    </source>
</reference>
<evidence type="ECO:0000256" key="1">
    <source>
        <dbReference type="SAM" id="Phobius"/>
    </source>
</evidence>
<sequence length="445" mass="49782">MYSNNKNLIIIGFIYLISFIYICNGNALDIFIDLKSNNGDAVCGGALSPCGSFSQAGDRIRSTTPSSFDQLNVYVLNRGSSVIQVNSQTQYFGEINQFESILITVAESSTPSKPVASLPKIQINGNGNQDQVFITTFGNVKLQGFIFNDFDTLVATGDEDRFVNLQLEANQFNKLSKISGIQSGQDPDSKEDDFIINSKSVSIIGCKFTDSQRVNVLKSNCPGKVEIKGSSFEYGGSTFRFNESSSLLIQDSQFTFSLRSKYQTGIFEFSLPSEVYFEGTNFTNSNSEFRSLLKITEPNDRGDTNITIKNISYNQENGVSENGYIIGLYHDGYVYFTMRNSQITHNSDPRDVANLVYFSGRRQYPYFLTMENNNSTFFYNSLVYSEGYIKVKIFNNIFIGKEAVIGPHYTLDTDFVPFSSEASLNSIWSYSFVILSSLILLIKSL</sequence>
<dbReference type="AlphaFoldDB" id="F0ZST3"/>
<keyword evidence="3" id="KW-1185">Reference proteome</keyword>
<dbReference type="GeneID" id="10504828"/>
<organism evidence="2 3">
    <name type="scientific">Dictyostelium purpureum</name>
    <name type="common">Slime mold</name>
    <dbReference type="NCBI Taxonomy" id="5786"/>
    <lineage>
        <taxon>Eukaryota</taxon>
        <taxon>Amoebozoa</taxon>
        <taxon>Evosea</taxon>
        <taxon>Eumycetozoa</taxon>
        <taxon>Dictyostelia</taxon>
        <taxon>Dictyosteliales</taxon>
        <taxon>Dictyosteliaceae</taxon>
        <taxon>Dictyostelium</taxon>
    </lineage>
</organism>
<dbReference type="InParanoid" id="F0ZST3"/>
<keyword evidence="1" id="KW-0472">Membrane</keyword>
<dbReference type="SUPFAM" id="SSF51126">
    <property type="entry name" value="Pectin lyase-like"/>
    <property type="match status" value="1"/>
</dbReference>
<evidence type="ECO:0000313" key="2">
    <source>
        <dbReference type="EMBL" id="EGC33009.1"/>
    </source>
</evidence>
<dbReference type="VEuPathDB" id="AmoebaDB:DICPUDRAFT_154998"/>
<feature type="transmembrane region" description="Helical" evidence="1">
    <location>
        <begin position="7"/>
        <end position="28"/>
    </location>
</feature>
<dbReference type="EMBL" id="GL871163">
    <property type="protein sequence ID" value="EGC33009.1"/>
    <property type="molecule type" value="Genomic_DNA"/>
</dbReference>
<protein>
    <submittedName>
        <fullName evidence="2">Uncharacterized protein</fullName>
    </submittedName>
</protein>
<gene>
    <name evidence="2" type="ORF">DICPUDRAFT_154998</name>
</gene>
<dbReference type="RefSeq" id="XP_003290479.1">
    <property type="nucleotide sequence ID" value="XM_003290431.1"/>
</dbReference>
<name>F0ZST3_DICPU</name>
<dbReference type="PANTHER" id="PTHR31318:SF2">
    <property type="entry name" value="PECTIN LYASE-LIKE FAMILY PROTEIN-RELATED"/>
    <property type="match status" value="1"/>
</dbReference>
<dbReference type="KEGG" id="dpp:DICPUDRAFT_154998"/>
<dbReference type="Proteomes" id="UP000001064">
    <property type="component" value="Unassembled WGS sequence"/>
</dbReference>
<dbReference type="PANTHER" id="PTHR31318">
    <property type="entry name" value="EXPRESSED PROTEIN-RELATED"/>
    <property type="match status" value="1"/>
</dbReference>
<keyword evidence="1" id="KW-0812">Transmembrane</keyword>
<keyword evidence="1" id="KW-1133">Transmembrane helix</keyword>